<gene>
    <name evidence="1" type="ORF">J8657_17625</name>
</gene>
<comment type="caution">
    <text evidence="1">The sequence shown here is derived from an EMBL/GenBank/DDBJ whole genome shotgun (WGS) entry which is preliminary data.</text>
</comment>
<protein>
    <submittedName>
        <fullName evidence="1">Uncharacterized protein</fullName>
    </submittedName>
</protein>
<name>A0ABS5BG45_9GAMM</name>
<keyword evidence="2" id="KW-1185">Reference proteome</keyword>
<evidence type="ECO:0000313" key="2">
    <source>
        <dbReference type="Proteomes" id="UP000810130"/>
    </source>
</evidence>
<dbReference type="RefSeq" id="WP_210175633.1">
    <property type="nucleotide sequence ID" value="NZ_JAGJWX010000030.1"/>
</dbReference>
<organism evidence="1 2">
    <name type="scientific">Dickeya oryzae</name>
    <dbReference type="NCBI Taxonomy" id="1240404"/>
    <lineage>
        <taxon>Bacteria</taxon>
        <taxon>Pseudomonadati</taxon>
        <taxon>Pseudomonadota</taxon>
        <taxon>Gammaproteobacteria</taxon>
        <taxon>Enterobacterales</taxon>
        <taxon>Pectobacteriaceae</taxon>
        <taxon>Dickeya</taxon>
    </lineage>
</organism>
<dbReference type="EMBL" id="JAGJWX010000030">
    <property type="protein sequence ID" value="MBP2859417.1"/>
    <property type="molecule type" value="Genomic_DNA"/>
</dbReference>
<accession>A0ABS5BG45</accession>
<evidence type="ECO:0000313" key="1">
    <source>
        <dbReference type="EMBL" id="MBP2859417.1"/>
    </source>
</evidence>
<dbReference type="Proteomes" id="UP000810130">
    <property type="component" value="Unassembled WGS sequence"/>
</dbReference>
<reference evidence="1 2" key="1">
    <citation type="submission" date="2021-04" db="EMBL/GenBank/DDBJ databases">
        <title>Genomic and host-range diversity within the Dickeya zeae complex, identification of D. zeae and D. oryzae members, proposal of two novel subspecies D. zeae subsp. zeae subsp. nov. and D. zeae subsp. dombae subsp. nov.</title>
        <authorList>
            <person name="Van Gijsegem F."/>
            <person name="Hugouvieux-Cotte-Pattat N."/>
        </authorList>
    </citation>
    <scope>NUCLEOTIDE SEQUENCE [LARGE SCALE GENOMIC DNA]</scope>
    <source>
        <strain evidence="1 2">FVG03</strain>
    </source>
</reference>
<sequence>MSDIDLVNQLSSEAQKLVDAQRNYDSARSSLLNWIEQDIDRNEGSGRQEALRDNIYDSLCEDRRSAEDALSHQKAIVIKLAEQLKDS</sequence>
<proteinExistence type="predicted"/>